<proteinExistence type="predicted"/>
<protein>
    <recommendedName>
        <fullName evidence="3">2-iminobutanoate/2-iminopropanoate deaminase</fullName>
    </recommendedName>
</protein>
<dbReference type="KEGG" id="hhg:XM38_035440"/>
<name>A0A1Z3HQQ3_9CYAN</name>
<dbReference type="Gene3D" id="3.30.1330.40">
    <property type="entry name" value="RutC-like"/>
    <property type="match status" value="1"/>
</dbReference>
<dbReference type="SUPFAM" id="SSF55298">
    <property type="entry name" value="YjgF-like"/>
    <property type="match status" value="1"/>
</dbReference>
<dbReference type="InterPro" id="IPR035959">
    <property type="entry name" value="RutC-like_sf"/>
</dbReference>
<gene>
    <name evidence="1" type="ORF">XM38_035440</name>
</gene>
<evidence type="ECO:0000313" key="2">
    <source>
        <dbReference type="Proteomes" id="UP000191901"/>
    </source>
</evidence>
<dbReference type="Pfam" id="PF01042">
    <property type="entry name" value="Ribonuc_L-PSP"/>
    <property type="match status" value="1"/>
</dbReference>
<dbReference type="InterPro" id="IPR006175">
    <property type="entry name" value="YjgF/YER057c/UK114"/>
</dbReference>
<organism evidence="1 2">
    <name type="scientific">Halomicronema hongdechloris C2206</name>
    <dbReference type="NCBI Taxonomy" id="1641165"/>
    <lineage>
        <taxon>Bacteria</taxon>
        <taxon>Bacillati</taxon>
        <taxon>Cyanobacteriota</taxon>
        <taxon>Cyanophyceae</taxon>
        <taxon>Nodosilineales</taxon>
        <taxon>Nodosilineaceae</taxon>
        <taxon>Halomicronema</taxon>
    </lineage>
</organism>
<dbReference type="CDD" id="cd00448">
    <property type="entry name" value="YjgF_YER057c_UK114_family"/>
    <property type="match status" value="1"/>
</dbReference>
<sequence length="98" mass="10779">MPHDADGNLVGIGSPQAQANQCLQNLRILMNLYGFGDRDIRPLKIYVVGDHANLTEAWKAVTEWFDNTVPPATLLGVNLLGHENQLVEIDATIIKIDS</sequence>
<dbReference type="AlphaFoldDB" id="A0A1Z3HQQ3"/>
<dbReference type="Proteomes" id="UP000191901">
    <property type="component" value="Chromosome"/>
</dbReference>
<evidence type="ECO:0008006" key="3">
    <source>
        <dbReference type="Google" id="ProtNLM"/>
    </source>
</evidence>
<evidence type="ECO:0000313" key="1">
    <source>
        <dbReference type="EMBL" id="ASC72586.1"/>
    </source>
</evidence>
<reference evidence="1 2" key="1">
    <citation type="journal article" date="2016" name="Biochim. Biophys. Acta">
        <title>Characterization of red-shifted phycobilisomes isolated from the chlorophyll f-containing cyanobacterium Halomicronema hongdechloris.</title>
        <authorList>
            <person name="Li Y."/>
            <person name="Lin Y."/>
            <person name="Garvey C.J."/>
            <person name="Birch D."/>
            <person name="Corkery R.W."/>
            <person name="Loughlin P.C."/>
            <person name="Scheer H."/>
            <person name="Willows R.D."/>
            <person name="Chen M."/>
        </authorList>
    </citation>
    <scope>NUCLEOTIDE SEQUENCE [LARGE SCALE GENOMIC DNA]</scope>
    <source>
        <strain evidence="1 2">C2206</strain>
    </source>
</reference>
<dbReference type="EMBL" id="CP021983">
    <property type="protein sequence ID" value="ASC72586.1"/>
    <property type="molecule type" value="Genomic_DNA"/>
</dbReference>
<accession>A0A1Z3HQQ3</accession>
<keyword evidence="2" id="KW-1185">Reference proteome</keyword>
<dbReference type="RefSeq" id="WP_391540786.1">
    <property type="nucleotide sequence ID" value="NZ_CP021983.2"/>
</dbReference>